<feature type="repeat" description="ANK" evidence="3">
    <location>
        <begin position="476"/>
        <end position="508"/>
    </location>
</feature>
<dbReference type="PANTHER" id="PTHR24198:SF165">
    <property type="entry name" value="ANKYRIN REPEAT-CONTAINING PROTEIN-RELATED"/>
    <property type="match status" value="1"/>
</dbReference>
<dbReference type="InterPro" id="IPR002110">
    <property type="entry name" value="Ankyrin_rpt"/>
</dbReference>
<feature type="chain" id="PRO_5038820759" evidence="4">
    <location>
        <begin position="23"/>
        <end position="531"/>
    </location>
</feature>
<dbReference type="PROSITE" id="PS50088">
    <property type="entry name" value="ANK_REPEAT"/>
    <property type="match status" value="2"/>
</dbReference>
<accession>A0A923NJH2</accession>
<proteinExistence type="predicted"/>
<reference evidence="5" key="1">
    <citation type="submission" date="2020-08" db="EMBL/GenBank/DDBJ databases">
        <title>Genome public.</title>
        <authorList>
            <person name="Liu C."/>
            <person name="Sun Q."/>
        </authorList>
    </citation>
    <scope>NUCLEOTIDE SEQUENCE</scope>
    <source>
        <strain evidence="5">BX12</strain>
    </source>
</reference>
<dbReference type="Proteomes" id="UP000602647">
    <property type="component" value="Unassembled WGS sequence"/>
</dbReference>
<evidence type="ECO:0000256" key="1">
    <source>
        <dbReference type="ARBA" id="ARBA00022737"/>
    </source>
</evidence>
<dbReference type="SUPFAM" id="SSF48403">
    <property type="entry name" value="Ankyrin repeat"/>
    <property type="match status" value="2"/>
</dbReference>
<feature type="signal peptide" evidence="4">
    <location>
        <begin position="1"/>
        <end position="22"/>
    </location>
</feature>
<dbReference type="EMBL" id="JACRYT010000003">
    <property type="protein sequence ID" value="MBC6679116.1"/>
    <property type="molecule type" value="Genomic_DNA"/>
</dbReference>
<evidence type="ECO:0000256" key="4">
    <source>
        <dbReference type="SAM" id="SignalP"/>
    </source>
</evidence>
<evidence type="ECO:0000313" key="5">
    <source>
        <dbReference type="EMBL" id="MBC6679116.1"/>
    </source>
</evidence>
<sequence length="531" mass="59354">MKRLITIALSGSVLLLSLTSCGFLQKEGQKWKMYVAVTGNNLQGVREVLRQEPDLDLGKLGYSESTPFRIKDERALAIAFSGSDDRVIQELLEKGNVEIEQEKEEDWFYLTEAVCNRSLSVTEALIKRGSSANMGEEPALEEFLAFVHPGVADAKRRAQCLLAAGAEVSDKLMHAVLNNEWRYWYAPPMLEWLTSQKISSGESSALEAAIRGEDQILRKSVQEGRVPEKDKKDVTLFAAAFCNVKTLETMRKEGYSFHIRDDYGMTPLHIAALCNSKEAVEFFLEQGLDPEKKATESRYKAVTYAAIGGKQENLNLLMQGRERLPKWTWSAACSFGSRESVQCLLAEGYQPTEWDCYSAYTDCTESVFQELLKRDIPYDVKNQGDGVLEEASEAHVERLLAEGAKPTVTTLERAIEWRNDALIRQIVKELKTQKVDLSTKGCSALENAIAIGDLKSVRYLVKQGVAINAIIADVDCDYTPMHVAAQSPSVDILKFLIENGGDIQIKDGDGKTPYDYAKEMELKDNMELLKP</sequence>
<gene>
    <name evidence="5" type="ORF">H9L42_04660</name>
</gene>
<comment type="caution">
    <text evidence="5">The sequence shown here is derived from an EMBL/GenBank/DDBJ whole genome shotgun (WGS) entry which is preliminary data.</text>
</comment>
<dbReference type="PRINTS" id="PR01415">
    <property type="entry name" value="ANKYRIN"/>
</dbReference>
<dbReference type="Pfam" id="PF12796">
    <property type="entry name" value="Ank_2"/>
    <property type="match status" value="2"/>
</dbReference>
<dbReference type="SMART" id="SM00248">
    <property type="entry name" value="ANK"/>
    <property type="match status" value="5"/>
</dbReference>
<dbReference type="PROSITE" id="PS51257">
    <property type="entry name" value="PROKAR_LIPOPROTEIN"/>
    <property type="match status" value="1"/>
</dbReference>
<dbReference type="Gene3D" id="1.25.40.20">
    <property type="entry name" value="Ankyrin repeat-containing domain"/>
    <property type="match status" value="2"/>
</dbReference>
<keyword evidence="4" id="KW-0732">Signal</keyword>
<dbReference type="PROSITE" id="PS50297">
    <property type="entry name" value="ANK_REP_REGION"/>
    <property type="match status" value="2"/>
</dbReference>
<organism evidence="5 6">
    <name type="scientific">Zhenpiania hominis</name>
    <dbReference type="NCBI Taxonomy" id="2763644"/>
    <lineage>
        <taxon>Bacteria</taxon>
        <taxon>Bacillati</taxon>
        <taxon>Bacillota</taxon>
        <taxon>Clostridia</taxon>
        <taxon>Peptostreptococcales</taxon>
        <taxon>Anaerovoracaceae</taxon>
        <taxon>Zhenpiania</taxon>
    </lineage>
</organism>
<evidence type="ECO:0000313" key="6">
    <source>
        <dbReference type="Proteomes" id="UP000602647"/>
    </source>
</evidence>
<dbReference type="RefSeq" id="WP_187302224.1">
    <property type="nucleotide sequence ID" value="NZ_JACRYT010000003.1"/>
</dbReference>
<protein>
    <submittedName>
        <fullName evidence="5">Ankyrin repeat domain-containing protein</fullName>
    </submittedName>
</protein>
<feature type="repeat" description="ANK" evidence="3">
    <location>
        <begin position="263"/>
        <end position="295"/>
    </location>
</feature>
<keyword evidence="1" id="KW-0677">Repeat</keyword>
<keyword evidence="2 3" id="KW-0040">ANK repeat</keyword>
<name>A0A923NJH2_9FIRM</name>
<dbReference type="AlphaFoldDB" id="A0A923NJH2"/>
<dbReference type="InterPro" id="IPR036770">
    <property type="entry name" value="Ankyrin_rpt-contain_sf"/>
</dbReference>
<evidence type="ECO:0000256" key="2">
    <source>
        <dbReference type="ARBA" id="ARBA00023043"/>
    </source>
</evidence>
<evidence type="ECO:0000256" key="3">
    <source>
        <dbReference type="PROSITE-ProRule" id="PRU00023"/>
    </source>
</evidence>
<dbReference type="PANTHER" id="PTHR24198">
    <property type="entry name" value="ANKYRIN REPEAT AND PROTEIN KINASE DOMAIN-CONTAINING PROTEIN"/>
    <property type="match status" value="1"/>
</dbReference>
<keyword evidence="6" id="KW-1185">Reference proteome</keyword>